<evidence type="ECO:0000256" key="1">
    <source>
        <dbReference type="SAM" id="MobiDB-lite"/>
    </source>
</evidence>
<dbReference type="Proteomes" id="UP001189429">
    <property type="component" value="Unassembled WGS sequence"/>
</dbReference>
<comment type="caution">
    <text evidence="2">The sequence shown here is derived from an EMBL/GenBank/DDBJ whole genome shotgun (WGS) entry which is preliminary data.</text>
</comment>
<evidence type="ECO:0008006" key="4">
    <source>
        <dbReference type="Google" id="ProtNLM"/>
    </source>
</evidence>
<feature type="non-terminal residue" evidence="2">
    <location>
        <position position="776"/>
    </location>
</feature>
<protein>
    <recommendedName>
        <fullName evidence="4">RNA helicase</fullName>
    </recommendedName>
</protein>
<evidence type="ECO:0000313" key="3">
    <source>
        <dbReference type="Proteomes" id="UP001189429"/>
    </source>
</evidence>
<proteinExistence type="predicted"/>
<dbReference type="InterPro" id="IPR027417">
    <property type="entry name" value="P-loop_NTPase"/>
</dbReference>
<organism evidence="2 3">
    <name type="scientific">Prorocentrum cordatum</name>
    <dbReference type="NCBI Taxonomy" id="2364126"/>
    <lineage>
        <taxon>Eukaryota</taxon>
        <taxon>Sar</taxon>
        <taxon>Alveolata</taxon>
        <taxon>Dinophyceae</taxon>
        <taxon>Prorocentrales</taxon>
        <taxon>Prorocentraceae</taxon>
        <taxon>Prorocentrum</taxon>
    </lineage>
</organism>
<feature type="compositionally biased region" description="Pro residues" evidence="1">
    <location>
        <begin position="226"/>
        <end position="235"/>
    </location>
</feature>
<evidence type="ECO:0000313" key="2">
    <source>
        <dbReference type="EMBL" id="CAK0797130.1"/>
    </source>
</evidence>
<dbReference type="SUPFAM" id="SSF52540">
    <property type="entry name" value="P-loop containing nucleoside triphosphate hydrolases"/>
    <property type="match status" value="1"/>
</dbReference>
<keyword evidence="3" id="KW-1185">Reference proteome</keyword>
<sequence>MVAKAKIVARWPHAAPCRRQPLKNTLGRIIFKCREAPGIRWTYMGDNNGGGRWGWLCDECGKAVNGQQHITSTEHMKQRRQTQLARYMEGETPRGLPDPQRFMMGGDLWSMTKGKATPDIPRVQCPGWCWDWDLDDKNTPIDPCVYEPDWDGIPIGFPGCYDRPEYSSPLRLVINNDDVRLPWAKAASPKGQTKEQELGDAGQALAGFLAMRGASSSSLGPSADVPFPPTGPPPTAQAAFPGPLPGPSGSGSHPDQSRGPFKARTPAPPSPGAPVIEERHTQLAKNVESIYWAPWHMVKCSAASRPCLGHVPGAVPLQSDWMRRMQTYGKELKRGFFTEFYADVEPPDDGTTTTRQIIASKTTCALDVQVFPCFAPGGPCEDVLDRYQLQDRLRGQRQGQSEYYLLVWNKMWAMEWTERDMASSFPNPLMVSRTSPTVDFLAEITPVWSPAPGAQVSGTDRSCPSGITLVHYDAHGPFHDSDAAVRRPTPGQPYYRVDRTTRAAQFNKVNAAIREFFSAGCERDALWGTALPPIVWALVFRHEDRDRAASVLSLPAQGVAADRQLTQASATLERMIDDPDQPGATRRVVEPSLTLQQADESPGCVFQRLLPVPREDHLKRTCDQHRTNDAQRRCVLATQNSLLTLCHGPPGTGKTNVAACIADACMSCLAPGCGVGFIGGTGGSMDTLDKVKGNAARKITPVARYAAAYNILEGQVTTTDHAHGFHKFRAEIAAEAELILATHEAGADLWDNKFLICLLDEAGQTSEPMAIMSLLH</sequence>
<reference evidence="2" key="1">
    <citation type="submission" date="2023-10" db="EMBL/GenBank/DDBJ databases">
        <authorList>
            <person name="Chen Y."/>
            <person name="Shah S."/>
            <person name="Dougan E. K."/>
            <person name="Thang M."/>
            <person name="Chan C."/>
        </authorList>
    </citation>
    <scope>NUCLEOTIDE SEQUENCE [LARGE SCALE GENOMIC DNA]</scope>
</reference>
<dbReference type="EMBL" id="CAUYUJ010001681">
    <property type="protein sequence ID" value="CAK0797130.1"/>
    <property type="molecule type" value="Genomic_DNA"/>
</dbReference>
<dbReference type="Gene3D" id="3.40.50.300">
    <property type="entry name" value="P-loop containing nucleotide triphosphate hydrolases"/>
    <property type="match status" value="1"/>
</dbReference>
<feature type="region of interest" description="Disordered" evidence="1">
    <location>
        <begin position="217"/>
        <end position="275"/>
    </location>
</feature>
<accession>A0ABN9PV59</accession>
<gene>
    <name evidence="2" type="ORF">PCOR1329_LOCUS6303</name>
</gene>
<name>A0ABN9PV59_9DINO</name>